<protein>
    <submittedName>
        <fullName evidence="1">Uncharacterized protein</fullName>
    </submittedName>
</protein>
<proteinExistence type="predicted"/>
<evidence type="ECO:0000313" key="1">
    <source>
        <dbReference type="EMBL" id="KPM04129.1"/>
    </source>
</evidence>
<gene>
    <name evidence="1" type="ORF">QR98_0025690</name>
</gene>
<organism evidence="1 2">
    <name type="scientific">Sarcoptes scabiei</name>
    <name type="common">Itch mite</name>
    <name type="synonym">Acarus scabiei</name>
    <dbReference type="NCBI Taxonomy" id="52283"/>
    <lineage>
        <taxon>Eukaryota</taxon>
        <taxon>Metazoa</taxon>
        <taxon>Ecdysozoa</taxon>
        <taxon>Arthropoda</taxon>
        <taxon>Chelicerata</taxon>
        <taxon>Arachnida</taxon>
        <taxon>Acari</taxon>
        <taxon>Acariformes</taxon>
        <taxon>Sarcoptiformes</taxon>
        <taxon>Astigmata</taxon>
        <taxon>Psoroptidia</taxon>
        <taxon>Sarcoptoidea</taxon>
        <taxon>Sarcoptidae</taxon>
        <taxon>Sarcoptinae</taxon>
        <taxon>Sarcoptes</taxon>
    </lineage>
</organism>
<comment type="caution">
    <text evidence="1">The sequence shown here is derived from an EMBL/GenBank/DDBJ whole genome shotgun (WGS) entry which is preliminary data.</text>
</comment>
<dbReference type="AlphaFoldDB" id="A0A132A040"/>
<sequence>MKNFGLGILISIIVHSKRTIRSNLRRRSNDAIIFNSGLHSPFIFSNGHIEITILLINDLIYGLGQSNQPFRHNFTYPKILDSIGNRIDSKIQ</sequence>
<dbReference type="OrthoDB" id="5839090at2759"/>
<reference evidence="1 2" key="1">
    <citation type="journal article" date="2015" name="Parasit. Vectors">
        <title>Draft genome of the scabies mite.</title>
        <authorList>
            <person name="Rider S.D.Jr."/>
            <person name="Morgan M.S."/>
            <person name="Arlian L.G."/>
        </authorList>
    </citation>
    <scope>NUCLEOTIDE SEQUENCE [LARGE SCALE GENOMIC DNA]</scope>
    <source>
        <strain evidence="1">Arlian Lab</strain>
    </source>
</reference>
<dbReference type="VEuPathDB" id="VectorBase:SSCA008415"/>
<dbReference type="Proteomes" id="UP000616769">
    <property type="component" value="Unassembled WGS sequence"/>
</dbReference>
<dbReference type="EMBL" id="JXLN01007540">
    <property type="protein sequence ID" value="KPM04129.1"/>
    <property type="molecule type" value="Genomic_DNA"/>
</dbReference>
<accession>A0A132A040</accession>
<name>A0A132A040_SARSC</name>
<dbReference type="Gene3D" id="2.60.40.1760">
    <property type="entry name" value="glycosyl hydrolase (family 31)"/>
    <property type="match status" value="1"/>
</dbReference>
<evidence type="ECO:0000313" key="2">
    <source>
        <dbReference type="Proteomes" id="UP000616769"/>
    </source>
</evidence>